<evidence type="ECO:0000313" key="2">
    <source>
        <dbReference type="Proteomes" id="UP000015104"/>
    </source>
</evidence>
<dbReference type="AlphaFoldDB" id="T1JTV0"/>
<reference evidence="2" key="1">
    <citation type="submission" date="2011-08" db="EMBL/GenBank/DDBJ databases">
        <authorList>
            <person name="Rombauts S."/>
        </authorList>
    </citation>
    <scope>NUCLEOTIDE SEQUENCE</scope>
    <source>
        <strain evidence="2">London</strain>
    </source>
</reference>
<keyword evidence="2" id="KW-1185">Reference proteome</keyword>
<organism evidence="1 2">
    <name type="scientific">Tetranychus urticae</name>
    <name type="common">Two-spotted spider mite</name>
    <dbReference type="NCBI Taxonomy" id="32264"/>
    <lineage>
        <taxon>Eukaryota</taxon>
        <taxon>Metazoa</taxon>
        <taxon>Ecdysozoa</taxon>
        <taxon>Arthropoda</taxon>
        <taxon>Chelicerata</taxon>
        <taxon>Arachnida</taxon>
        <taxon>Acari</taxon>
        <taxon>Acariformes</taxon>
        <taxon>Trombidiformes</taxon>
        <taxon>Prostigmata</taxon>
        <taxon>Eleutherengona</taxon>
        <taxon>Raphignathae</taxon>
        <taxon>Tetranychoidea</taxon>
        <taxon>Tetranychidae</taxon>
        <taxon>Tetranychus</taxon>
    </lineage>
</organism>
<sequence length="194" mass="22261">MDSDLTKYCFFDLQRFLVDRSGVKNNIKTESTDEDPKVSPFEFICAIMAHPGAKAQVLCKTPDWVCKKYKIDQGDTFTRVVDHVPATPDRGLLSVCSTIGRAIIGSGTAKMLKSMGIKEVTTEEFPEEETQVRNFLSGGHSPSTQAIISEENFIKREMRRIKRKIEKERKRKTMKIRIMTRKTAEREKRKREIA</sequence>
<dbReference type="Proteomes" id="UP000015104">
    <property type="component" value="Unassembled WGS sequence"/>
</dbReference>
<accession>T1JTV0</accession>
<name>T1JTV0_TETUR</name>
<protein>
    <submittedName>
        <fullName evidence="1">Uncharacterized protein</fullName>
    </submittedName>
</protein>
<evidence type="ECO:0000313" key="1">
    <source>
        <dbReference type="EnsemblMetazoa" id="tetur01g15480.1"/>
    </source>
</evidence>
<dbReference type="HOGENOM" id="CLU_106014_0_0_1"/>
<dbReference type="EnsemblMetazoa" id="tetur01g15480.1">
    <property type="protein sequence ID" value="tetur01g15480.1"/>
    <property type="gene ID" value="tetur01g15480"/>
</dbReference>
<reference evidence="1" key="2">
    <citation type="submission" date="2015-06" db="UniProtKB">
        <authorList>
            <consortium name="EnsemblMetazoa"/>
        </authorList>
    </citation>
    <scope>IDENTIFICATION</scope>
</reference>
<proteinExistence type="predicted"/>
<dbReference type="EMBL" id="CAEY01000486">
    <property type="status" value="NOT_ANNOTATED_CDS"/>
    <property type="molecule type" value="Genomic_DNA"/>
</dbReference>